<dbReference type="Pfam" id="PF13730">
    <property type="entry name" value="HTH_36"/>
    <property type="match status" value="1"/>
</dbReference>
<protein>
    <recommendedName>
        <fullName evidence="3">Helix-turn-helix domain-containing protein</fullName>
    </recommendedName>
</protein>
<feature type="region of interest" description="Disordered" evidence="1">
    <location>
        <begin position="113"/>
        <end position="133"/>
    </location>
</feature>
<dbReference type="GeneID" id="87598269"/>
<gene>
    <name evidence="2" type="ORF">AMD02_06010</name>
</gene>
<dbReference type="AlphaFoldDB" id="A0A0M0KJ84"/>
<accession>A0A0M0KJ84</accession>
<dbReference type="InterPro" id="IPR036390">
    <property type="entry name" value="WH_DNA-bd_sf"/>
</dbReference>
<dbReference type="SUPFAM" id="SSF46785">
    <property type="entry name" value="Winged helix' DNA-binding domain"/>
    <property type="match status" value="1"/>
</dbReference>
<name>A0A0M0KJ84_ALKHA</name>
<evidence type="ECO:0000256" key="1">
    <source>
        <dbReference type="SAM" id="MobiDB-lite"/>
    </source>
</evidence>
<dbReference type="EMBL" id="LILD01000001">
    <property type="protein sequence ID" value="KOO38463.1"/>
    <property type="molecule type" value="Genomic_DNA"/>
</dbReference>
<feature type="compositionally biased region" description="Polar residues" evidence="1">
    <location>
        <begin position="113"/>
        <end position="128"/>
    </location>
</feature>
<reference evidence="2" key="1">
    <citation type="submission" date="2015-08" db="EMBL/GenBank/DDBJ databases">
        <title>Complete DNA Sequence of Pseudomonas syringae pv. actinidiae, the Causal Agent of Kiwifruit Canker Disease.</title>
        <authorList>
            <person name="Rikkerink E.H.A."/>
            <person name="Fineran P.C."/>
        </authorList>
    </citation>
    <scope>NUCLEOTIDE SEQUENCE</scope>
    <source>
        <strain evidence="2">DSM 13666</strain>
    </source>
</reference>
<organism evidence="2">
    <name type="scientific">Halalkalibacterium halodurans</name>
    <name type="common">Bacillus halodurans</name>
    <dbReference type="NCBI Taxonomy" id="86665"/>
    <lineage>
        <taxon>Bacteria</taxon>
        <taxon>Bacillati</taxon>
        <taxon>Bacillota</taxon>
        <taxon>Bacilli</taxon>
        <taxon>Bacillales</taxon>
        <taxon>Bacillaceae</taxon>
        <taxon>Halalkalibacterium (ex Joshi et al. 2022)</taxon>
    </lineage>
</organism>
<dbReference type="RefSeq" id="WP_053430735.1">
    <property type="nucleotide sequence ID" value="NZ_CP040441.1"/>
</dbReference>
<dbReference type="Gene3D" id="1.10.10.10">
    <property type="entry name" value="Winged helix-like DNA-binding domain superfamily/Winged helix DNA-binding domain"/>
    <property type="match status" value="1"/>
</dbReference>
<dbReference type="InterPro" id="IPR036388">
    <property type="entry name" value="WH-like_DNA-bd_sf"/>
</dbReference>
<comment type="caution">
    <text evidence="2">The sequence shown here is derived from an EMBL/GenBank/DDBJ whole genome shotgun (WGS) entry which is preliminary data.</text>
</comment>
<proteinExistence type="predicted"/>
<dbReference type="PATRIC" id="fig|136160.3.peg.1499"/>
<evidence type="ECO:0000313" key="2">
    <source>
        <dbReference type="EMBL" id="KOO38463.1"/>
    </source>
</evidence>
<evidence type="ECO:0008006" key="3">
    <source>
        <dbReference type="Google" id="ProtNLM"/>
    </source>
</evidence>
<sequence length="260" mass="29579">MYYDDYRRYRSFASIDDLNEAVRYALYYNADKLNGTAVAVLKLISRYSCVIPGVSWLKCATIASAVEKSEKTVRRALKTLQECGIIERIPTIRDKGGRGYDICVIKDVQAEMSSRSEAGNPTESTASPENEKEETLKYNQNTYVKDGDQLDASYCPDYIPDEFKRTVCPFFPAANDIYTLWGRVLLAYKNSALESPLEDVLAIVIQTFKTSVFALKRRKIRGSFNGYFYAGLHRVLTAQRRREVLSGGPFYDWLKVEKIG</sequence>